<protein>
    <submittedName>
        <fullName evidence="4">Uncharacterized protein</fullName>
    </submittedName>
</protein>
<dbReference type="InterPro" id="IPR056798">
    <property type="entry name" value="ADH_Fe_C"/>
</dbReference>
<dbReference type="AlphaFoldDB" id="A0A261QUF1"/>
<sequence>MRPFSSVTPSVRIHAGPQALERLPRELDRLNLRHAFVLCGRSVATRTPLLRRVQALAGPRYAGAYTLLGKDAPLDDVLEATAQARAAGADALIAIGAGSVLKAARVVAIFLAESGDPASLATQYPPDGPPVSPRLRAPKAPIFNVLTAATSSQHRGGAALKNPAGGPRLEYFDPKTRPVAIFWDADALLTAPTSLARSTGLGVFWRALMNVGAVREANPLVQASRLHALILSLAALPRMADPHDVDARIDMCAAAMLQNRDEDDGGRPMDAHWVARAVYALGAALFNQAAQLDQGTTHALLTGPAIRYFGELCPDAVRDMARALSIPDAATSGNMAAIGDAVGQWFAQWGIPMRLRDFDISKDLLASATQHAMQNFNADRNRELSQHRGRLEAVLAHAW</sequence>
<dbReference type="Pfam" id="PF25137">
    <property type="entry name" value="ADH_Fe_C"/>
    <property type="match status" value="1"/>
</dbReference>
<reference evidence="5" key="1">
    <citation type="submission" date="2017-05" db="EMBL/GenBank/DDBJ databases">
        <title>Complete and WGS of Bordetella genogroups.</title>
        <authorList>
            <person name="Spilker T."/>
            <person name="Lipuma J."/>
        </authorList>
    </citation>
    <scope>NUCLEOTIDE SEQUENCE [LARGE SCALE GENOMIC DNA]</scope>
    <source>
        <strain evidence="5">AU18089</strain>
    </source>
</reference>
<evidence type="ECO:0000313" key="5">
    <source>
        <dbReference type="Proteomes" id="UP000216947"/>
    </source>
</evidence>
<evidence type="ECO:0000256" key="1">
    <source>
        <dbReference type="ARBA" id="ARBA00023002"/>
    </source>
</evidence>
<dbReference type="Pfam" id="PF00465">
    <property type="entry name" value="Fe-ADH"/>
    <property type="match status" value="1"/>
</dbReference>
<accession>A0A261QUF1</accession>
<dbReference type="Gene3D" id="3.40.50.1970">
    <property type="match status" value="1"/>
</dbReference>
<dbReference type="PANTHER" id="PTHR11496">
    <property type="entry name" value="ALCOHOL DEHYDROGENASE"/>
    <property type="match status" value="1"/>
</dbReference>
<dbReference type="RefSeq" id="WP_094797463.1">
    <property type="nucleotide sequence ID" value="NZ_NEVK01000008.1"/>
</dbReference>
<name>A0A261QUF1_9BORD</name>
<evidence type="ECO:0000313" key="4">
    <source>
        <dbReference type="EMBL" id="OZI16341.1"/>
    </source>
</evidence>
<evidence type="ECO:0000259" key="2">
    <source>
        <dbReference type="Pfam" id="PF00465"/>
    </source>
</evidence>
<dbReference type="GO" id="GO:0004022">
    <property type="term" value="F:alcohol dehydrogenase (NAD+) activity"/>
    <property type="evidence" value="ECO:0007669"/>
    <property type="project" value="TreeGrafter"/>
</dbReference>
<dbReference type="EMBL" id="NEVK01000008">
    <property type="protein sequence ID" value="OZI16341.1"/>
    <property type="molecule type" value="Genomic_DNA"/>
</dbReference>
<comment type="caution">
    <text evidence="4">The sequence shown here is derived from an EMBL/GenBank/DDBJ whole genome shotgun (WGS) entry which is preliminary data.</text>
</comment>
<dbReference type="InterPro" id="IPR039697">
    <property type="entry name" value="Alcohol_dehydrogenase_Fe"/>
</dbReference>
<gene>
    <name evidence="4" type="ORF">CAL19_16760</name>
</gene>
<keyword evidence="5" id="KW-1185">Reference proteome</keyword>
<dbReference type="PANTHER" id="PTHR11496:SF97">
    <property type="entry name" value="ALCOHOL DEHYDROGENASE IRON-TYPE_GLYCEROL DEHYDROGENASE GLDA DOMAIN-CONTAINING PROTEIN"/>
    <property type="match status" value="1"/>
</dbReference>
<dbReference type="GO" id="GO:0046872">
    <property type="term" value="F:metal ion binding"/>
    <property type="evidence" value="ECO:0007669"/>
    <property type="project" value="InterPro"/>
</dbReference>
<feature type="domain" description="Fe-containing alcohol dehydrogenase-like C-terminal" evidence="3">
    <location>
        <begin position="215"/>
        <end position="382"/>
    </location>
</feature>
<dbReference type="SUPFAM" id="SSF56796">
    <property type="entry name" value="Dehydroquinate synthase-like"/>
    <property type="match status" value="1"/>
</dbReference>
<dbReference type="Proteomes" id="UP000216947">
    <property type="component" value="Unassembled WGS sequence"/>
</dbReference>
<dbReference type="Gene3D" id="1.20.1090.10">
    <property type="entry name" value="Dehydroquinate synthase-like - alpha domain"/>
    <property type="match status" value="1"/>
</dbReference>
<feature type="domain" description="Alcohol dehydrogenase iron-type/glycerol dehydrogenase GldA" evidence="2">
    <location>
        <begin position="12"/>
        <end position="184"/>
    </location>
</feature>
<organism evidence="4 5">
    <name type="scientific">Bordetella genomosp. 7</name>
    <dbReference type="NCBI Taxonomy" id="1416805"/>
    <lineage>
        <taxon>Bacteria</taxon>
        <taxon>Pseudomonadati</taxon>
        <taxon>Pseudomonadota</taxon>
        <taxon>Betaproteobacteria</taxon>
        <taxon>Burkholderiales</taxon>
        <taxon>Alcaligenaceae</taxon>
        <taxon>Bordetella</taxon>
    </lineage>
</organism>
<evidence type="ECO:0000259" key="3">
    <source>
        <dbReference type="Pfam" id="PF25137"/>
    </source>
</evidence>
<proteinExistence type="predicted"/>
<keyword evidence="1" id="KW-0560">Oxidoreductase</keyword>
<dbReference type="InterPro" id="IPR001670">
    <property type="entry name" value="ADH_Fe/GldA"/>
</dbReference>